<dbReference type="InterPro" id="IPR013792">
    <property type="entry name" value="RNA3'P_cycl/enolpyr_Trfase_a/b"/>
</dbReference>
<dbReference type="NCBIfam" id="TIGR01072">
    <property type="entry name" value="murA"/>
    <property type="match status" value="1"/>
</dbReference>
<evidence type="ECO:0000256" key="12">
    <source>
        <dbReference type="ARBA" id="ARBA00039754"/>
    </source>
</evidence>
<dbReference type="GO" id="GO:0071555">
    <property type="term" value="P:cell wall organization"/>
    <property type="evidence" value="ECO:0007669"/>
    <property type="project" value="UniProtKB-KW"/>
</dbReference>
<dbReference type="GO" id="GO:0019277">
    <property type="term" value="P:UDP-N-acetylgalactosamine biosynthetic process"/>
    <property type="evidence" value="ECO:0007669"/>
    <property type="project" value="InterPro"/>
</dbReference>
<evidence type="ECO:0000256" key="5">
    <source>
        <dbReference type="ARBA" id="ARBA00022679"/>
    </source>
</evidence>
<dbReference type="PANTHER" id="PTHR43783">
    <property type="entry name" value="UDP-N-ACETYLGLUCOSAMINE 1-CARBOXYVINYLTRANSFERASE"/>
    <property type="match status" value="1"/>
</dbReference>
<dbReference type="AlphaFoldDB" id="A0A554LXW4"/>
<dbReference type="InterPro" id="IPR001986">
    <property type="entry name" value="Enolpyruvate_Tfrase_dom"/>
</dbReference>
<dbReference type="EMBL" id="VMGL01000002">
    <property type="protein sequence ID" value="TSC97459.1"/>
    <property type="molecule type" value="Genomic_DNA"/>
</dbReference>
<evidence type="ECO:0000256" key="8">
    <source>
        <dbReference type="ARBA" id="ARBA00023306"/>
    </source>
</evidence>
<dbReference type="Pfam" id="PF00275">
    <property type="entry name" value="EPSP_synthase"/>
    <property type="match status" value="1"/>
</dbReference>
<dbReference type="GO" id="GO:0008760">
    <property type="term" value="F:UDP-N-acetylglucosamine 1-carboxyvinyltransferase activity"/>
    <property type="evidence" value="ECO:0007669"/>
    <property type="project" value="UniProtKB-UniRule"/>
</dbReference>
<evidence type="ECO:0000256" key="10">
    <source>
        <dbReference type="ARBA" id="ARBA00038367"/>
    </source>
</evidence>
<evidence type="ECO:0000256" key="3">
    <source>
        <dbReference type="ARBA" id="ARBA00022490"/>
    </source>
</evidence>
<keyword evidence="4" id="KW-0132">Cell division</keyword>
<evidence type="ECO:0000256" key="4">
    <source>
        <dbReference type="ARBA" id="ARBA00022618"/>
    </source>
</evidence>
<evidence type="ECO:0000256" key="2">
    <source>
        <dbReference type="ARBA" id="ARBA00004752"/>
    </source>
</evidence>
<dbReference type="InterPro" id="IPR005750">
    <property type="entry name" value="UDP_GlcNAc_COvinyl_MurA"/>
</dbReference>
<dbReference type="CDD" id="cd01555">
    <property type="entry name" value="UdpNAET"/>
    <property type="match status" value="1"/>
</dbReference>
<accession>A0A554LXW4</accession>
<organism evidence="16 17">
    <name type="scientific">Candidatus Berkelbacteria bacterium Licking1014_2</name>
    <dbReference type="NCBI Taxonomy" id="2017146"/>
    <lineage>
        <taxon>Bacteria</taxon>
        <taxon>Candidatus Berkelbacteria</taxon>
    </lineage>
</organism>
<evidence type="ECO:0000313" key="16">
    <source>
        <dbReference type="EMBL" id="TSC97459.1"/>
    </source>
</evidence>
<evidence type="ECO:0000256" key="11">
    <source>
        <dbReference type="ARBA" id="ARBA00039108"/>
    </source>
</evidence>
<dbReference type="Gene3D" id="3.65.10.10">
    <property type="entry name" value="Enolpyruvate transferase domain"/>
    <property type="match status" value="2"/>
</dbReference>
<keyword evidence="6" id="KW-0133">Cell shape</keyword>
<evidence type="ECO:0000256" key="9">
    <source>
        <dbReference type="ARBA" id="ARBA00023316"/>
    </source>
</evidence>
<dbReference type="Proteomes" id="UP000318711">
    <property type="component" value="Unassembled WGS sequence"/>
</dbReference>
<keyword evidence="8" id="KW-0131">Cell cycle</keyword>
<feature type="domain" description="Enolpyruvate transferase" evidence="15">
    <location>
        <begin position="2"/>
        <end position="371"/>
    </location>
</feature>
<evidence type="ECO:0000256" key="7">
    <source>
        <dbReference type="ARBA" id="ARBA00022984"/>
    </source>
</evidence>
<sequence>MSGRVAISGSKNAALPILAASLLTTGRCHLTNMPDIDDVNVMLKILADLGSQIKRPHRHEIIIATPKIRLSTPNPQLVQRLRASILLAGALIARTGQCRLFHPGGCVIGRRPIDTHLEAFRQLGVALRQEDNYYQLTTKQLRGRQIFLDEVSVTATENAVMAACLARGKTTITPAACEPHVVDLCLFLQKMGYQISGAGNHTIVITTNNKQLSTINIEHRLISDEVETGTLAAAALITKGKITLDNAPVDNLASIIHKLRQFGGRLSIKKPSLIVEYTEPLTAAGVQVDTWPRLPTDLQPVLTVLATQSRGTSLIHDWMYERRLGYIDELVKMGASITLCDPHRAIVAGPTKLSGGQIISPDIRAFLLFTLHYGQTYCH</sequence>
<dbReference type="SUPFAM" id="SSF55205">
    <property type="entry name" value="EPT/RTPC-like"/>
    <property type="match status" value="1"/>
</dbReference>
<dbReference type="EC" id="2.5.1.7" evidence="11 14"/>
<comment type="catalytic activity">
    <reaction evidence="13">
        <text>phosphoenolpyruvate + UDP-N-acetyl-alpha-D-glucosamine = UDP-N-acetyl-3-O-(1-carboxyvinyl)-alpha-D-glucosamine + phosphate</text>
        <dbReference type="Rhea" id="RHEA:18681"/>
        <dbReference type="ChEBI" id="CHEBI:43474"/>
        <dbReference type="ChEBI" id="CHEBI:57705"/>
        <dbReference type="ChEBI" id="CHEBI:58702"/>
        <dbReference type="ChEBI" id="CHEBI:68483"/>
        <dbReference type="EC" id="2.5.1.7"/>
    </reaction>
</comment>
<evidence type="ECO:0000256" key="13">
    <source>
        <dbReference type="ARBA" id="ARBA00047527"/>
    </source>
</evidence>
<dbReference type="GO" id="GO:0008360">
    <property type="term" value="P:regulation of cell shape"/>
    <property type="evidence" value="ECO:0007669"/>
    <property type="project" value="UniProtKB-KW"/>
</dbReference>
<dbReference type="GO" id="GO:0051301">
    <property type="term" value="P:cell division"/>
    <property type="evidence" value="ECO:0007669"/>
    <property type="project" value="UniProtKB-KW"/>
</dbReference>
<keyword evidence="5 16" id="KW-0808">Transferase</keyword>
<evidence type="ECO:0000256" key="6">
    <source>
        <dbReference type="ARBA" id="ARBA00022960"/>
    </source>
</evidence>
<keyword evidence="9" id="KW-0961">Cell wall biogenesis/degradation</keyword>
<keyword evidence="7" id="KW-0573">Peptidoglycan synthesis</keyword>
<dbReference type="GO" id="GO:0005737">
    <property type="term" value="C:cytoplasm"/>
    <property type="evidence" value="ECO:0007669"/>
    <property type="project" value="UniProtKB-SubCell"/>
</dbReference>
<comment type="caution">
    <text evidence="16">The sequence shown here is derived from an EMBL/GenBank/DDBJ whole genome shotgun (WGS) entry which is preliminary data.</text>
</comment>
<dbReference type="GO" id="GO:0009252">
    <property type="term" value="P:peptidoglycan biosynthetic process"/>
    <property type="evidence" value="ECO:0007669"/>
    <property type="project" value="UniProtKB-UniRule"/>
</dbReference>
<gene>
    <name evidence="16" type="ORF">CEN88_21</name>
</gene>
<keyword evidence="3" id="KW-0963">Cytoplasm</keyword>
<dbReference type="InterPro" id="IPR050068">
    <property type="entry name" value="MurA_subfamily"/>
</dbReference>
<protein>
    <recommendedName>
        <fullName evidence="12 14">UDP-N-acetylglucosamine 1-carboxyvinyltransferase</fullName>
        <ecNumber evidence="11 14">2.5.1.7</ecNumber>
    </recommendedName>
</protein>
<comment type="similarity">
    <text evidence="10">Belongs to the EPSP synthase family. MurA subfamily.</text>
</comment>
<comment type="subcellular location">
    <subcellularLocation>
        <location evidence="1">Cytoplasm</location>
    </subcellularLocation>
</comment>
<evidence type="ECO:0000256" key="1">
    <source>
        <dbReference type="ARBA" id="ARBA00004496"/>
    </source>
</evidence>
<evidence type="ECO:0000259" key="15">
    <source>
        <dbReference type="Pfam" id="PF00275"/>
    </source>
</evidence>
<evidence type="ECO:0000256" key="14">
    <source>
        <dbReference type="NCBIfam" id="TIGR01072"/>
    </source>
</evidence>
<name>A0A554LXW4_9BACT</name>
<dbReference type="InterPro" id="IPR036968">
    <property type="entry name" value="Enolpyruvate_Tfrase_sf"/>
</dbReference>
<reference evidence="16 17" key="1">
    <citation type="submission" date="2017-07" db="EMBL/GenBank/DDBJ databases">
        <title>Mechanisms for carbon and nitrogen cycling indicate functional differentiation within the Candidate Phyla Radiation.</title>
        <authorList>
            <person name="Danczak R.E."/>
            <person name="Johnston M.D."/>
            <person name="Kenah C."/>
            <person name="Slattery M."/>
            <person name="Wrighton K.C."/>
            <person name="Wilkins M.J."/>
        </authorList>
    </citation>
    <scope>NUCLEOTIDE SEQUENCE [LARGE SCALE GENOMIC DNA]</scope>
    <source>
        <strain evidence="16">Licking1014_2</strain>
    </source>
</reference>
<comment type="pathway">
    <text evidence="2">Cell wall biogenesis; peptidoglycan biosynthesis.</text>
</comment>
<dbReference type="NCBIfam" id="NF006873">
    <property type="entry name" value="PRK09369.1"/>
    <property type="match status" value="1"/>
</dbReference>
<evidence type="ECO:0000313" key="17">
    <source>
        <dbReference type="Proteomes" id="UP000318711"/>
    </source>
</evidence>
<proteinExistence type="inferred from homology"/>
<dbReference type="PANTHER" id="PTHR43783:SF1">
    <property type="entry name" value="UDP-N-ACETYLGLUCOSAMINE 1-CARBOXYVINYLTRANSFERASE"/>
    <property type="match status" value="1"/>
</dbReference>